<dbReference type="Proteomes" id="UP000525652">
    <property type="component" value="Unassembled WGS sequence"/>
</dbReference>
<evidence type="ECO:0000256" key="8">
    <source>
        <dbReference type="SAM" id="Phobius"/>
    </source>
</evidence>
<feature type="transmembrane region" description="Helical" evidence="8">
    <location>
        <begin position="91"/>
        <end position="114"/>
    </location>
</feature>
<gene>
    <name evidence="10" type="ORF">H5P30_21205</name>
</gene>
<proteinExistence type="inferred from homology"/>
<comment type="subcellular location">
    <subcellularLocation>
        <location evidence="1">Cell membrane</location>
        <topology evidence="1">Multi-pass membrane protein</topology>
    </subcellularLocation>
</comment>
<feature type="transmembrane region" description="Helical" evidence="8">
    <location>
        <begin position="426"/>
        <end position="444"/>
    </location>
</feature>
<reference evidence="10 11" key="1">
    <citation type="submission" date="2020-07" db="EMBL/GenBank/DDBJ databases">
        <authorList>
            <person name="Feng X."/>
        </authorList>
    </citation>
    <scope>NUCLEOTIDE SEQUENCE [LARGE SCALE GENOMIC DNA]</scope>
    <source>
        <strain evidence="10 11">JCM14086</strain>
    </source>
</reference>
<keyword evidence="11" id="KW-1185">Reference proteome</keyword>
<dbReference type="PANTHER" id="PTHR30445">
    <property type="entry name" value="K(+)_H(+) ANTIPORTER SUBUNIT KHTT"/>
    <property type="match status" value="1"/>
</dbReference>
<evidence type="ECO:0000256" key="7">
    <source>
        <dbReference type="ARBA" id="ARBA00023136"/>
    </source>
</evidence>
<evidence type="ECO:0000259" key="9">
    <source>
        <dbReference type="PROSITE" id="PS51202"/>
    </source>
</evidence>
<dbReference type="Pfam" id="PF02080">
    <property type="entry name" value="TrkA_C"/>
    <property type="match status" value="1"/>
</dbReference>
<dbReference type="EMBL" id="JACHVA010000142">
    <property type="protein sequence ID" value="MBC2604306.1"/>
    <property type="molecule type" value="Genomic_DNA"/>
</dbReference>
<feature type="transmembrane region" description="Helical" evidence="8">
    <location>
        <begin position="36"/>
        <end position="53"/>
    </location>
</feature>
<dbReference type="InterPro" id="IPR006037">
    <property type="entry name" value="RCK_C"/>
</dbReference>
<keyword evidence="3" id="KW-0813">Transport</keyword>
<evidence type="ECO:0000313" key="11">
    <source>
        <dbReference type="Proteomes" id="UP000525652"/>
    </source>
</evidence>
<feature type="transmembrane region" description="Helical" evidence="8">
    <location>
        <begin position="450"/>
        <end position="472"/>
    </location>
</feature>
<keyword evidence="6 8" id="KW-1133">Transmembrane helix</keyword>
<dbReference type="RefSeq" id="WP_185694919.1">
    <property type="nucleotide sequence ID" value="NZ_JACHVA010000142.1"/>
</dbReference>
<sequence length="536" mass="56926">MPEPSFLEQTLGNPYLLLFLLLGVGMALGKISIKGINLGTSGVLFLALVAGHFGYTVPAATGTIGLLLFAYCVGVGAGNRFFSSLKREGIALLKLSVVVVLIGTATTYAVAWLFNIPFDLAGGLFAGALTSTPALAAATEALSTAGQSNLVVGYGIAYPFGVIAVVLFVQLLPRILKIDLSQMKDEVKDEADDIVRTALVEVTNPNLAGKKISNSGLEEFESCTVSRVQKGAQLVPLRYEDTFSIGQKLYLVGRNREMKIAIDYLGEECKEPLVRDAENERRLLLVTSKNVVGRTIKEIGPLREHGVIVTRVRRLDYEFAAGNHTRIENGDQITVVGPQESLATFSDFVGHRPQSLGETDLISLSIGLALGILFGMVPFALPGSSAITLGLAGGPLLVGLILGHFGKVGKITGYIPRPTRLLLQEFGLALFLASAGIKGGMNIVETLMTQGWTLLVAGMLIVIVPLCLAYFVCRKFLKLNFLQTLGGACGAMTSTPALGVISSKTESPVPVISYATAYPAALILMTVFAKMIVSTT</sequence>
<dbReference type="PROSITE" id="PS51202">
    <property type="entry name" value="RCK_C"/>
    <property type="match status" value="1"/>
</dbReference>
<dbReference type="AlphaFoldDB" id="A0A7X1B299"/>
<dbReference type="Gene3D" id="3.30.70.1450">
    <property type="entry name" value="Regulator of K+ conductance, C-terminal domain"/>
    <property type="match status" value="1"/>
</dbReference>
<dbReference type="GO" id="GO:0006813">
    <property type="term" value="P:potassium ion transport"/>
    <property type="evidence" value="ECO:0007669"/>
    <property type="project" value="InterPro"/>
</dbReference>
<feature type="domain" description="RCK C-terminal" evidence="9">
    <location>
        <begin position="267"/>
        <end position="351"/>
    </location>
</feature>
<accession>A0A7X1B299</accession>
<protein>
    <submittedName>
        <fullName evidence="10">YidE/YbjL duplication</fullName>
    </submittedName>
</protein>
<keyword evidence="7 8" id="KW-0472">Membrane</keyword>
<evidence type="ECO:0000256" key="6">
    <source>
        <dbReference type="ARBA" id="ARBA00022989"/>
    </source>
</evidence>
<dbReference type="Pfam" id="PF06826">
    <property type="entry name" value="Asp-Al_Ex"/>
    <property type="match status" value="2"/>
</dbReference>
<evidence type="ECO:0000256" key="5">
    <source>
        <dbReference type="ARBA" id="ARBA00022692"/>
    </source>
</evidence>
<dbReference type="PANTHER" id="PTHR30445:SF3">
    <property type="entry name" value="TRANSPORT PROTEIN YIDE-RELATED"/>
    <property type="match status" value="1"/>
</dbReference>
<evidence type="ECO:0000256" key="3">
    <source>
        <dbReference type="ARBA" id="ARBA00022448"/>
    </source>
</evidence>
<feature type="transmembrane region" description="Helical" evidence="8">
    <location>
        <begin position="511"/>
        <end position="533"/>
    </location>
</feature>
<comment type="similarity">
    <text evidence="2">Belongs to the AAE transporter (TC 2.A.81) family.</text>
</comment>
<dbReference type="SUPFAM" id="SSF116726">
    <property type="entry name" value="TrkA C-terminal domain-like"/>
    <property type="match status" value="1"/>
</dbReference>
<dbReference type="GO" id="GO:0005886">
    <property type="term" value="C:plasma membrane"/>
    <property type="evidence" value="ECO:0007669"/>
    <property type="project" value="UniProtKB-SubCell"/>
</dbReference>
<feature type="transmembrane region" description="Helical" evidence="8">
    <location>
        <begin position="387"/>
        <end position="405"/>
    </location>
</feature>
<dbReference type="NCBIfam" id="TIGR01625">
    <property type="entry name" value="YidE_YbjL_dupl"/>
    <property type="match status" value="2"/>
</dbReference>
<keyword evidence="4" id="KW-1003">Cell membrane</keyword>
<dbReference type="InterPro" id="IPR050144">
    <property type="entry name" value="AAE_transporter"/>
</dbReference>
<feature type="transmembrane region" description="Helical" evidence="8">
    <location>
        <begin position="156"/>
        <end position="176"/>
    </location>
</feature>
<name>A0A7X1B299_9BACT</name>
<dbReference type="InterPro" id="IPR006512">
    <property type="entry name" value="YidE_YbjL"/>
</dbReference>
<feature type="transmembrane region" description="Helical" evidence="8">
    <location>
        <begin position="59"/>
        <end position="79"/>
    </location>
</feature>
<dbReference type="InterPro" id="IPR036721">
    <property type="entry name" value="RCK_C_sf"/>
</dbReference>
<comment type="caution">
    <text evidence="10">The sequence shown here is derived from an EMBL/GenBank/DDBJ whole genome shotgun (WGS) entry which is preliminary data.</text>
</comment>
<evidence type="ECO:0000256" key="4">
    <source>
        <dbReference type="ARBA" id="ARBA00022475"/>
    </source>
</evidence>
<evidence type="ECO:0000256" key="1">
    <source>
        <dbReference type="ARBA" id="ARBA00004651"/>
    </source>
</evidence>
<dbReference type="GO" id="GO:0008324">
    <property type="term" value="F:monoatomic cation transmembrane transporter activity"/>
    <property type="evidence" value="ECO:0007669"/>
    <property type="project" value="InterPro"/>
</dbReference>
<evidence type="ECO:0000313" key="10">
    <source>
        <dbReference type="EMBL" id="MBC2604306.1"/>
    </source>
</evidence>
<feature type="transmembrane region" description="Helical" evidence="8">
    <location>
        <begin position="12"/>
        <end position="29"/>
    </location>
</feature>
<keyword evidence="5 8" id="KW-0812">Transmembrane</keyword>
<evidence type="ECO:0000256" key="2">
    <source>
        <dbReference type="ARBA" id="ARBA00009854"/>
    </source>
</evidence>
<organism evidence="10 11">
    <name type="scientific">Puniceicoccus vermicola</name>
    <dbReference type="NCBI Taxonomy" id="388746"/>
    <lineage>
        <taxon>Bacteria</taxon>
        <taxon>Pseudomonadati</taxon>
        <taxon>Verrucomicrobiota</taxon>
        <taxon>Opitutia</taxon>
        <taxon>Puniceicoccales</taxon>
        <taxon>Puniceicoccaceae</taxon>
        <taxon>Puniceicoccus</taxon>
    </lineage>
</organism>
<feature type="transmembrane region" description="Helical" evidence="8">
    <location>
        <begin position="361"/>
        <end position="381"/>
    </location>
</feature>
<feature type="transmembrane region" description="Helical" evidence="8">
    <location>
        <begin position="479"/>
        <end position="499"/>
    </location>
</feature>